<dbReference type="EMBL" id="SDPU01000028">
    <property type="protein sequence ID" value="RYU10708.1"/>
    <property type="molecule type" value="Genomic_DNA"/>
</dbReference>
<dbReference type="HAMAP" id="MF_00454">
    <property type="entry name" value="FluC"/>
    <property type="match status" value="1"/>
</dbReference>
<keyword evidence="3 10" id="KW-0812">Transmembrane</keyword>
<reference evidence="11 12" key="1">
    <citation type="submission" date="2019-01" db="EMBL/GenBank/DDBJ databases">
        <title>Nocardioides guangzhouensis sp. nov., an actinobacterium isolated from soil.</title>
        <authorList>
            <person name="Fu Y."/>
            <person name="Cai Y."/>
            <person name="Lin Z."/>
            <person name="Chen P."/>
        </authorList>
    </citation>
    <scope>NUCLEOTIDE SEQUENCE [LARGE SCALE GENOMIC DNA]</scope>
    <source>
        <strain evidence="11 12">NBRC 105384</strain>
    </source>
</reference>
<keyword evidence="4 10" id="KW-1133">Transmembrane helix</keyword>
<feature type="transmembrane region" description="Helical" evidence="10">
    <location>
        <begin position="115"/>
        <end position="135"/>
    </location>
</feature>
<name>A0A4Q5IZI4_9ACTN</name>
<keyword evidence="5 10" id="KW-0472">Membrane</keyword>
<keyword evidence="10" id="KW-0406">Ion transport</keyword>
<proteinExistence type="inferred from homology"/>
<evidence type="ECO:0000256" key="2">
    <source>
        <dbReference type="ARBA" id="ARBA00022475"/>
    </source>
</evidence>
<evidence type="ECO:0000313" key="12">
    <source>
        <dbReference type="Proteomes" id="UP000291189"/>
    </source>
</evidence>
<keyword evidence="2 10" id="KW-1003">Cell membrane</keyword>
<dbReference type="GO" id="GO:0140114">
    <property type="term" value="P:cellular detoxification of fluoride"/>
    <property type="evidence" value="ECO:0007669"/>
    <property type="project" value="UniProtKB-UniRule"/>
</dbReference>
<evidence type="ECO:0000256" key="10">
    <source>
        <dbReference type="HAMAP-Rule" id="MF_00454"/>
    </source>
</evidence>
<dbReference type="Pfam" id="PF02537">
    <property type="entry name" value="CRCB"/>
    <property type="match status" value="1"/>
</dbReference>
<protein>
    <recommendedName>
        <fullName evidence="10">Fluoride-specific ion channel FluC</fullName>
    </recommendedName>
</protein>
<dbReference type="GO" id="GO:0046872">
    <property type="term" value="F:metal ion binding"/>
    <property type="evidence" value="ECO:0007669"/>
    <property type="project" value="UniProtKB-KW"/>
</dbReference>
<comment type="catalytic activity">
    <reaction evidence="8">
        <text>fluoride(in) = fluoride(out)</text>
        <dbReference type="Rhea" id="RHEA:76159"/>
        <dbReference type="ChEBI" id="CHEBI:17051"/>
    </reaction>
    <physiologicalReaction direction="left-to-right" evidence="8">
        <dbReference type="Rhea" id="RHEA:76160"/>
    </physiologicalReaction>
</comment>
<dbReference type="InterPro" id="IPR003691">
    <property type="entry name" value="FluC"/>
</dbReference>
<evidence type="ECO:0000256" key="5">
    <source>
        <dbReference type="ARBA" id="ARBA00023136"/>
    </source>
</evidence>
<dbReference type="Proteomes" id="UP000291189">
    <property type="component" value="Unassembled WGS sequence"/>
</dbReference>
<comment type="function">
    <text evidence="9 10">Fluoride-specific ion channel. Important for reducing fluoride concentration in the cell, thus reducing its toxicity.</text>
</comment>
<keyword evidence="10" id="KW-0479">Metal-binding</keyword>
<comment type="similarity">
    <text evidence="7 10">Belongs to the fluoride channel Fluc/FEX (TC 1.A.43) family.</text>
</comment>
<keyword evidence="6 10" id="KW-0407">Ion channel</keyword>
<evidence type="ECO:0000256" key="8">
    <source>
        <dbReference type="ARBA" id="ARBA00035585"/>
    </source>
</evidence>
<feature type="transmembrane region" description="Helical" evidence="10">
    <location>
        <begin position="21"/>
        <end position="43"/>
    </location>
</feature>
<keyword evidence="10" id="KW-0813">Transport</keyword>
<dbReference type="GO" id="GO:0062054">
    <property type="term" value="F:fluoride channel activity"/>
    <property type="evidence" value="ECO:0007669"/>
    <property type="project" value="UniProtKB-UniRule"/>
</dbReference>
<feature type="transmembrane region" description="Helical" evidence="10">
    <location>
        <begin position="49"/>
        <end position="71"/>
    </location>
</feature>
<evidence type="ECO:0000256" key="3">
    <source>
        <dbReference type="ARBA" id="ARBA00022692"/>
    </source>
</evidence>
<dbReference type="PANTHER" id="PTHR28259">
    <property type="entry name" value="FLUORIDE EXPORT PROTEIN 1-RELATED"/>
    <property type="match status" value="1"/>
</dbReference>
<gene>
    <name evidence="10" type="primary">fluC</name>
    <name evidence="10" type="synonym">crcB</name>
    <name evidence="11" type="ORF">ETU37_15730</name>
</gene>
<organism evidence="11 12">
    <name type="scientific">Nocardioides iriomotensis</name>
    <dbReference type="NCBI Taxonomy" id="715784"/>
    <lineage>
        <taxon>Bacteria</taxon>
        <taxon>Bacillati</taxon>
        <taxon>Actinomycetota</taxon>
        <taxon>Actinomycetes</taxon>
        <taxon>Propionibacteriales</taxon>
        <taxon>Nocardioidaceae</taxon>
        <taxon>Nocardioides</taxon>
    </lineage>
</organism>
<comment type="subcellular location">
    <subcellularLocation>
        <location evidence="1 10">Cell membrane</location>
        <topology evidence="1 10">Multi-pass membrane protein</topology>
    </subcellularLocation>
</comment>
<feature type="transmembrane region" description="Helical" evidence="10">
    <location>
        <begin position="78"/>
        <end position="95"/>
    </location>
</feature>
<comment type="caution">
    <text evidence="11">The sequence shown here is derived from an EMBL/GenBank/DDBJ whole genome shotgun (WGS) entry which is preliminary data.</text>
</comment>
<evidence type="ECO:0000256" key="7">
    <source>
        <dbReference type="ARBA" id="ARBA00035120"/>
    </source>
</evidence>
<feature type="binding site" evidence="10">
    <location>
        <position position="93"/>
    </location>
    <ligand>
        <name>Na(+)</name>
        <dbReference type="ChEBI" id="CHEBI:29101"/>
        <note>structural</note>
    </ligand>
</feature>
<dbReference type="OrthoDB" id="4408652at2"/>
<accession>A0A4Q5IZI4</accession>
<evidence type="ECO:0000313" key="11">
    <source>
        <dbReference type="EMBL" id="RYU10708.1"/>
    </source>
</evidence>
<evidence type="ECO:0000256" key="9">
    <source>
        <dbReference type="ARBA" id="ARBA00049940"/>
    </source>
</evidence>
<keyword evidence="10" id="KW-0915">Sodium</keyword>
<evidence type="ECO:0000256" key="1">
    <source>
        <dbReference type="ARBA" id="ARBA00004651"/>
    </source>
</evidence>
<evidence type="ECO:0000256" key="6">
    <source>
        <dbReference type="ARBA" id="ARBA00023303"/>
    </source>
</evidence>
<dbReference type="PANTHER" id="PTHR28259:SF1">
    <property type="entry name" value="FLUORIDE EXPORT PROTEIN 1-RELATED"/>
    <property type="match status" value="1"/>
</dbReference>
<dbReference type="GO" id="GO:0005886">
    <property type="term" value="C:plasma membrane"/>
    <property type="evidence" value="ECO:0007669"/>
    <property type="project" value="UniProtKB-SubCell"/>
</dbReference>
<keyword evidence="12" id="KW-1185">Reference proteome</keyword>
<comment type="activity regulation">
    <text evidence="10">Na(+) is not transported, but it plays an essential structural role and its presence is essential for fluoride channel function.</text>
</comment>
<evidence type="ECO:0000256" key="4">
    <source>
        <dbReference type="ARBA" id="ARBA00022989"/>
    </source>
</evidence>
<sequence length="144" mass="15048">MERQLRGRAAHDVNAPRVLPALGVVAAGGALGAVLRASLGLAFPDPAGAFPWTTFVINVSGSLLLALLGAVPALRRHALMRPFLGAGLLGGYTTLSATSEEARLMLEGGDPTLAAVYLVGTLAACVVGVHLARLYEHRERRETR</sequence>
<dbReference type="AlphaFoldDB" id="A0A4Q5IZI4"/>
<feature type="binding site" evidence="10">
    <location>
        <position position="90"/>
    </location>
    <ligand>
        <name>Na(+)</name>
        <dbReference type="ChEBI" id="CHEBI:29101"/>
        <note>structural</note>
    </ligand>
</feature>